<keyword evidence="1" id="KW-0687">Ribonucleoprotein</keyword>
<geneLocation type="chloroplast" evidence="1"/>
<organism evidence="1">
    <name type="scientific">Salicornia xerophila</name>
    <dbReference type="NCBI Taxonomy" id="365485"/>
    <lineage>
        <taxon>Eukaryota</taxon>
        <taxon>Viridiplantae</taxon>
        <taxon>Streptophyta</taxon>
        <taxon>Embryophyta</taxon>
        <taxon>Tracheophyta</taxon>
        <taxon>Spermatophyta</taxon>
        <taxon>Magnoliopsida</taxon>
        <taxon>eudicotyledons</taxon>
        <taxon>Gunneridae</taxon>
        <taxon>Pentapetalae</taxon>
        <taxon>Caryophyllales</taxon>
        <taxon>Chenopodiaceae</taxon>
        <taxon>Salicornioideae</taxon>
        <taxon>Salicornia</taxon>
        <taxon>Salicornia subgen. Afrocornia</taxon>
    </lineage>
</organism>
<protein>
    <submittedName>
        <fullName evidence="1">Ribosomal protein L32</fullName>
    </submittedName>
</protein>
<proteinExistence type="predicted"/>
<keyword evidence="1" id="KW-0689">Ribosomal protein</keyword>
<keyword evidence="1" id="KW-0150">Chloroplast</keyword>
<dbReference type="GO" id="GO:0005840">
    <property type="term" value="C:ribosome"/>
    <property type="evidence" value="ECO:0007669"/>
    <property type="project" value="UniProtKB-KW"/>
</dbReference>
<feature type="non-terminal residue" evidence="1">
    <location>
        <position position="1"/>
    </location>
</feature>
<evidence type="ECO:0000313" key="1">
    <source>
        <dbReference type="EMBL" id="ALP08740.1"/>
    </source>
</evidence>
<accession>A0A0S2Q5P3</accession>
<sequence length="30" mass="3560">LYNKATRSTRHKLGLNEMKPFPGIFHKNFN</sequence>
<dbReference type="EMBL" id="KM984563">
    <property type="protein sequence ID" value="ALP08740.1"/>
    <property type="molecule type" value="Genomic_DNA"/>
</dbReference>
<name>A0A0S2Q5P3_9CARY</name>
<dbReference type="AlphaFoldDB" id="A0A0S2Q5P3"/>
<reference evidence="1" key="1">
    <citation type="journal article" date="2015" name="Ann. Bot.">
        <title>Phylogeny, biogeography and ecological diversification of Sarcocornia (Salicornioideae, Amaranthaceae).</title>
        <authorList>
            <person name="Steffen S."/>
            <person name="Ball P."/>
            <person name="Mucina L."/>
            <person name="Kadereit G."/>
        </authorList>
    </citation>
    <scope>NUCLEOTIDE SEQUENCE</scope>
    <source>
        <strain evidence="1">Chen390</strain>
    </source>
</reference>
<keyword evidence="1" id="KW-0934">Plastid</keyword>